<feature type="domain" description="Helicase ATP-binding" evidence="6">
    <location>
        <begin position="10"/>
        <end position="158"/>
    </location>
</feature>
<dbReference type="Proteomes" id="UP001596116">
    <property type="component" value="Unassembled WGS sequence"/>
</dbReference>
<keyword evidence="1" id="KW-0547">Nucleotide-binding</keyword>
<dbReference type="InterPro" id="IPR050699">
    <property type="entry name" value="RNA-DNA_Helicase"/>
</dbReference>
<feature type="compositionally biased region" description="Low complexity" evidence="5">
    <location>
        <begin position="888"/>
        <end position="903"/>
    </location>
</feature>
<feature type="compositionally biased region" description="Basic and acidic residues" evidence="5">
    <location>
        <begin position="951"/>
        <end position="984"/>
    </location>
</feature>
<keyword evidence="3 8" id="KW-0347">Helicase</keyword>
<feature type="compositionally biased region" description="Basic and acidic residues" evidence="5">
    <location>
        <begin position="1035"/>
        <end position="1047"/>
    </location>
</feature>
<feature type="compositionally biased region" description="Low complexity" evidence="5">
    <location>
        <begin position="911"/>
        <end position="923"/>
    </location>
</feature>
<proteinExistence type="predicted"/>
<dbReference type="Pfam" id="PF22527">
    <property type="entry name" value="DEXQc_Suv3"/>
    <property type="match status" value="1"/>
</dbReference>
<evidence type="ECO:0000256" key="3">
    <source>
        <dbReference type="ARBA" id="ARBA00022806"/>
    </source>
</evidence>
<sequence>MPSSPSFDEFAPCGGGRLCAVLGPTNTGKTHYALERMLAHKSGMIGLPLRLLAREIYDRIIAIRDPREVALVTGEEKIIPPNPRYWVATVEAMPLEREVDFLAIDEIQLAADPERGRVFTSRLLHARGRGETFLLGSHTMRPILQRMFGRIEFLSRERLSRLTYTGPKKATRLPRRSAIVAFSADTVYALAELIRRQRGGAAVVLGALSPRTRNAQAELYQSGEVDFLIATDAIGMGLNMDIDHVAFAASRKFDGRRPRNLNPSELAQIAGRAGRHIRDGTFGVTADCGAFDEELVTAIEDHQFDPVKGLMWRSEQVDFSSLSALRRSLDKPPPRDYFMRSRREDDEDALHRLSARDDIRDMAKGGAALGLLWDICQIPDFRKTGGDQHARLLGDIYELLIAGGRLDAWLEPRMERLDRIDGDIDALSARIAHIRTWTYLSHRSHWLDRAPYWQERARAIEDRLSDALHEKLTQRFVDRRTATLLKRLKDDTPLLAGVTDDGEVIVEGQFIGRLLGFEFIVDPRATGAEAKSLRAAGEKALRPVLAARAAALANAEAGELRLDDDGTVWWRSAPVGQLQKGPAPLRPSLAITGLAEVTPNLRGRVEDRLKDFVAAKIEGLLGPLVALQTAANSESEDGLKGLTKGVAYRLVENFGATSRTQFGDDLKQIDQEERAKLRKLGMRFGEFTLYMPGILKPAPASLLTLLWALWTDRKPGDVPPPAAGRVSIEMNESLPHAYYYASGYRPSGVRAVRIDMLERLAGLIRTARNEGNTKEGFEINSQMMSLVGCSGEDFEAILRSLGFRKNVVKRKKVEPKVEAAPVAETKPDESQPSDPAPEAAAAAATDAALEAPQAGVGEVQPPEAVTPPADVVLDTGLSAGQVAAQGLEQASPEAPSAAASAPQGGDALENAAPASTAPEATAAEAEEIEVTLWRPAPRRPKPQGKPHGKQARRDGEQQGDRGGDRSGNRTGGKPRDGDRNDRRGNKGGKSGPRRGKEQRKPAVYSAGPKREKKADPNSPFAVLAGLKAELSGAPGKDDKTKATEKAE</sequence>
<dbReference type="SMART" id="SM00490">
    <property type="entry name" value="HELICc"/>
    <property type="match status" value="1"/>
</dbReference>
<feature type="domain" description="Helicase C-terminal" evidence="7">
    <location>
        <begin position="158"/>
        <end position="318"/>
    </location>
</feature>
<dbReference type="PANTHER" id="PTHR12131:SF1">
    <property type="entry name" value="ATP-DEPENDENT RNA HELICASE SUPV3L1, MITOCHONDRIAL-RELATED"/>
    <property type="match status" value="1"/>
</dbReference>
<dbReference type="SUPFAM" id="SSF52540">
    <property type="entry name" value="P-loop containing nucleoside triphosphate hydrolases"/>
    <property type="match status" value="2"/>
</dbReference>
<keyword evidence="4" id="KW-0067">ATP-binding</keyword>
<reference evidence="8 9" key="1">
    <citation type="submission" date="2024-09" db="EMBL/GenBank/DDBJ databases">
        <authorList>
            <person name="Zhang Z.-H."/>
        </authorList>
    </citation>
    <scope>NUCLEOTIDE SEQUENCE [LARGE SCALE GENOMIC DNA]</scope>
    <source>
        <strain evidence="8 9">HHTR114</strain>
    </source>
</reference>
<feature type="region of interest" description="Disordered" evidence="5">
    <location>
        <begin position="814"/>
        <end position="870"/>
    </location>
</feature>
<dbReference type="GO" id="GO:0004386">
    <property type="term" value="F:helicase activity"/>
    <property type="evidence" value="ECO:0007669"/>
    <property type="project" value="UniProtKB-KW"/>
</dbReference>
<keyword evidence="9" id="KW-1185">Reference proteome</keyword>
<dbReference type="PANTHER" id="PTHR12131">
    <property type="entry name" value="ATP-DEPENDENT RNA AND DNA HELICASE"/>
    <property type="match status" value="1"/>
</dbReference>
<evidence type="ECO:0000259" key="6">
    <source>
        <dbReference type="PROSITE" id="PS51192"/>
    </source>
</evidence>
<evidence type="ECO:0000256" key="4">
    <source>
        <dbReference type="ARBA" id="ARBA00022840"/>
    </source>
</evidence>
<name>A0ABW1KZW6_9PROT</name>
<dbReference type="InterPro" id="IPR001650">
    <property type="entry name" value="Helicase_C-like"/>
</dbReference>
<feature type="region of interest" description="Disordered" evidence="5">
    <location>
        <begin position="886"/>
        <end position="1047"/>
    </location>
</feature>
<feature type="compositionally biased region" description="Basic residues" evidence="5">
    <location>
        <begin position="936"/>
        <end position="950"/>
    </location>
</feature>
<dbReference type="InterPro" id="IPR014001">
    <property type="entry name" value="Helicase_ATP-bd"/>
</dbReference>
<keyword evidence="2" id="KW-0378">Hydrolase</keyword>
<feature type="compositionally biased region" description="Low complexity" evidence="5">
    <location>
        <begin position="830"/>
        <end position="854"/>
    </location>
</feature>
<dbReference type="EMBL" id="JBHPON010000002">
    <property type="protein sequence ID" value="MFC6036186.1"/>
    <property type="molecule type" value="Genomic_DNA"/>
</dbReference>
<evidence type="ECO:0000313" key="8">
    <source>
        <dbReference type="EMBL" id="MFC6036186.1"/>
    </source>
</evidence>
<dbReference type="InterPro" id="IPR027417">
    <property type="entry name" value="P-loop_NTPase"/>
</dbReference>
<comment type="caution">
    <text evidence="8">The sequence shown here is derived from an EMBL/GenBank/DDBJ whole genome shotgun (WGS) entry which is preliminary data.</text>
</comment>
<protein>
    <submittedName>
        <fullName evidence="8">Helicase-related protein</fullName>
    </submittedName>
</protein>
<organism evidence="8 9">
    <name type="scientific">Hyphococcus aureus</name>
    <dbReference type="NCBI Taxonomy" id="2666033"/>
    <lineage>
        <taxon>Bacteria</taxon>
        <taxon>Pseudomonadati</taxon>
        <taxon>Pseudomonadota</taxon>
        <taxon>Alphaproteobacteria</taxon>
        <taxon>Parvularculales</taxon>
        <taxon>Parvularculaceae</taxon>
        <taxon>Hyphococcus</taxon>
    </lineage>
</organism>
<dbReference type="InterPro" id="IPR055206">
    <property type="entry name" value="DEXQc_SUV3"/>
</dbReference>
<dbReference type="PROSITE" id="PS51194">
    <property type="entry name" value="HELICASE_CTER"/>
    <property type="match status" value="1"/>
</dbReference>
<evidence type="ECO:0000313" key="9">
    <source>
        <dbReference type="Proteomes" id="UP001596116"/>
    </source>
</evidence>
<evidence type="ECO:0000256" key="1">
    <source>
        <dbReference type="ARBA" id="ARBA00022741"/>
    </source>
</evidence>
<accession>A0ABW1KZW6</accession>
<dbReference type="Pfam" id="PF00271">
    <property type="entry name" value="Helicase_C"/>
    <property type="match status" value="1"/>
</dbReference>
<dbReference type="RefSeq" id="WP_379882584.1">
    <property type="nucleotide sequence ID" value="NZ_JBHPON010000002.1"/>
</dbReference>
<dbReference type="PROSITE" id="PS51192">
    <property type="entry name" value="HELICASE_ATP_BIND_1"/>
    <property type="match status" value="1"/>
</dbReference>
<dbReference type="Gene3D" id="3.40.50.300">
    <property type="entry name" value="P-loop containing nucleotide triphosphate hydrolases"/>
    <property type="match status" value="2"/>
</dbReference>
<gene>
    <name evidence="8" type="ORF">ACFMB1_11575</name>
</gene>
<evidence type="ECO:0000259" key="7">
    <source>
        <dbReference type="PROSITE" id="PS51194"/>
    </source>
</evidence>
<evidence type="ECO:0000256" key="2">
    <source>
        <dbReference type="ARBA" id="ARBA00022801"/>
    </source>
</evidence>
<evidence type="ECO:0000256" key="5">
    <source>
        <dbReference type="SAM" id="MobiDB-lite"/>
    </source>
</evidence>